<sequence>MLIGKSQQSGVQGQREHHHSLYYGRCLLNQARLIGGGLAIGKKQIGISGSAGAETGAKRAAWWCGKQTGVQAMSRTRASVLHPGDLLVWDNGTVIVGLLPTTSGACLDLPASVSRTCCPATTNADLLLTTAGAHFR</sequence>
<dbReference type="EMBL" id="OZ034816">
    <property type="protein sequence ID" value="CAL1379607.1"/>
    <property type="molecule type" value="Genomic_DNA"/>
</dbReference>
<protein>
    <submittedName>
        <fullName evidence="1">Uncharacterized protein</fullName>
    </submittedName>
</protein>
<reference evidence="1 2" key="1">
    <citation type="submission" date="2024-04" db="EMBL/GenBank/DDBJ databases">
        <authorList>
            <person name="Fracassetti M."/>
        </authorList>
    </citation>
    <scope>NUCLEOTIDE SEQUENCE [LARGE SCALE GENOMIC DNA]</scope>
</reference>
<evidence type="ECO:0000313" key="1">
    <source>
        <dbReference type="EMBL" id="CAL1379607.1"/>
    </source>
</evidence>
<evidence type="ECO:0000313" key="2">
    <source>
        <dbReference type="Proteomes" id="UP001497516"/>
    </source>
</evidence>
<gene>
    <name evidence="1" type="ORF">LTRI10_LOCUS21117</name>
</gene>
<keyword evidence="2" id="KW-1185">Reference proteome</keyword>
<proteinExistence type="predicted"/>
<dbReference type="Proteomes" id="UP001497516">
    <property type="component" value="Chromosome 3"/>
</dbReference>
<name>A0AAV2E1D5_9ROSI</name>
<dbReference type="AlphaFoldDB" id="A0AAV2E1D5"/>
<accession>A0AAV2E1D5</accession>
<organism evidence="1 2">
    <name type="scientific">Linum trigynum</name>
    <dbReference type="NCBI Taxonomy" id="586398"/>
    <lineage>
        <taxon>Eukaryota</taxon>
        <taxon>Viridiplantae</taxon>
        <taxon>Streptophyta</taxon>
        <taxon>Embryophyta</taxon>
        <taxon>Tracheophyta</taxon>
        <taxon>Spermatophyta</taxon>
        <taxon>Magnoliopsida</taxon>
        <taxon>eudicotyledons</taxon>
        <taxon>Gunneridae</taxon>
        <taxon>Pentapetalae</taxon>
        <taxon>rosids</taxon>
        <taxon>fabids</taxon>
        <taxon>Malpighiales</taxon>
        <taxon>Linaceae</taxon>
        <taxon>Linum</taxon>
    </lineage>
</organism>